<evidence type="ECO:0000256" key="1">
    <source>
        <dbReference type="SAM" id="Coils"/>
    </source>
</evidence>
<organism evidence="2 3">
    <name type="scientific">Candidatus Nitrospira allomarina</name>
    <dbReference type="NCBI Taxonomy" id="3020900"/>
    <lineage>
        <taxon>Bacteria</taxon>
        <taxon>Pseudomonadati</taxon>
        <taxon>Nitrospirota</taxon>
        <taxon>Nitrospiria</taxon>
        <taxon>Nitrospirales</taxon>
        <taxon>Nitrospiraceae</taxon>
        <taxon>Nitrospira</taxon>
    </lineage>
</organism>
<dbReference type="KEGG" id="nall:PP769_18635"/>
<gene>
    <name evidence="2" type="ORF">PP769_18635</name>
</gene>
<evidence type="ECO:0000313" key="2">
    <source>
        <dbReference type="EMBL" id="WNM57965.1"/>
    </source>
</evidence>
<name>A0AA96GDI0_9BACT</name>
<dbReference type="AlphaFoldDB" id="A0AA96GDI0"/>
<dbReference type="EMBL" id="CP116967">
    <property type="protein sequence ID" value="WNM57965.1"/>
    <property type="molecule type" value="Genomic_DNA"/>
</dbReference>
<sequence>MHSWILQRLTRSIRSRKLGLSVCMWGIGLWVLMNGSDVIAQAPNVPWECSEYTGEAQTRCMHVLLELQQNHITKLEAQLNAQERTVQDLKKKVDRQESFASRDARVYKPAPRYSRSPYVPPYAYAPLRPFGIYLQPPWTASQYYGFGSGYWGQPGLSFNFRYGRGHRHKH</sequence>
<feature type="coiled-coil region" evidence="1">
    <location>
        <begin position="65"/>
        <end position="99"/>
    </location>
</feature>
<dbReference type="Proteomes" id="UP001302719">
    <property type="component" value="Chromosome"/>
</dbReference>
<proteinExistence type="predicted"/>
<keyword evidence="3" id="KW-1185">Reference proteome</keyword>
<protein>
    <submittedName>
        <fullName evidence="2">Uncharacterized protein</fullName>
    </submittedName>
</protein>
<accession>A0AA96GDI0</accession>
<reference evidence="2 3" key="1">
    <citation type="submission" date="2023-01" db="EMBL/GenBank/DDBJ databases">
        <title>Cultivation and genomic characterization of new, ubiquitous marine nitrite-oxidizing bacteria from the Nitrospirales.</title>
        <authorList>
            <person name="Mueller A.J."/>
            <person name="Daebeler A."/>
            <person name="Herbold C.W."/>
            <person name="Kirkegaard R.H."/>
            <person name="Daims H."/>
        </authorList>
    </citation>
    <scope>NUCLEOTIDE SEQUENCE [LARGE SCALE GENOMIC DNA]</scope>
    <source>
        <strain evidence="2 3">VA</strain>
    </source>
</reference>
<dbReference type="RefSeq" id="WP_312643104.1">
    <property type="nucleotide sequence ID" value="NZ_CP116967.1"/>
</dbReference>
<evidence type="ECO:0000313" key="3">
    <source>
        <dbReference type="Proteomes" id="UP001302719"/>
    </source>
</evidence>
<keyword evidence="1" id="KW-0175">Coiled coil</keyword>